<feature type="transmembrane region" description="Helical" evidence="1">
    <location>
        <begin position="56"/>
        <end position="74"/>
    </location>
</feature>
<dbReference type="STRING" id="393762.SAMN05660472_00518"/>
<accession>A0A1G8YF30</accession>
<keyword evidence="1" id="KW-0472">Membrane</keyword>
<feature type="transmembrane region" description="Helical" evidence="1">
    <location>
        <begin position="110"/>
        <end position="134"/>
    </location>
</feature>
<feature type="transmembrane region" description="Helical" evidence="1">
    <location>
        <begin position="16"/>
        <end position="36"/>
    </location>
</feature>
<dbReference type="InterPro" id="IPR038750">
    <property type="entry name" value="YczE/YyaS-like"/>
</dbReference>
<evidence type="ECO:0000313" key="2">
    <source>
        <dbReference type="EMBL" id="SDK01267.1"/>
    </source>
</evidence>
<dbReference type="Pfam" id="PF19700">
    <property type="entry name" value="DUF6198"/>
    <property type="match status" value="1"/>
</dbReference>
<keyword evidence="3" id="KW-1185">Reference proteome</keyword>
<dbReference type="RefSeq" id="WP_330386452.1">
    <property type="nucleotide sequence ID" value="NZ_FNFP01000001.1"/>
</dbReference>
<dbReference type="Proteomes" id="UP000198718">
    <property type="component" value="Unassembled WGS sequence"/>
</dbReference>
<organism evidence="2 3">
    <name type="scientific">Natronincola ferrireducens</name>
    <dbReference type="NCBI Taxonomy" id="393762"/>
    <lineage>
        <taxon>Bacteria</taxon>
        <taxon>Bacillati</taxon>
        <taxon>Bacillota</taxon>
        <taxon>Clostridia</taxon>
        <taxon>Peptostreptococcales</taxon>
        <taxon>Natronincolaceae</taxon>
        <taxon>Natronincola</taxon>
    </lineage>
</organism>
<name>A0A1G8YF30_9FIRM</name>
<evidence type="ECO:0000313" key="3">
    <source>
        <dbReference type="Proteomes" id="UP000198718"/>
    </source>
</evidence>
<dbReference type="PANTHER" id="PTHR40078:SF1">
    <property type="entry name" value="INTEGRAL MEMBRANE PROTEIN"/>
    <property type="match status" value="1"/>
</dbReference>
<keyword evidence="1" id="KW-0812">Transmembrane</keyword>
<sequence length="230" mass="25111">MTTETKAQWVKIIKKLPSLFLGCFLFATGTVATLYGGLGMSPWGVFHMGIANHTPFTLGQVTQLLGLIILLIGYKMGRIPGLGTICNMIFVGGFMDLIEKLGVLRVPETLVGKFTMLAFGILISGWGSYFYLRVQLGAGPRDGLMEGLVKKLKKPVWLIRGTMETTVLILGYFLGGPVGIGTVITALTLGFSVQFAFRLGGYSPKKARHINFLEMFKLLSGKDLCKETSY</sequence>
<reference evidence="2 3" key="1">
    <citation type="submission" date="2016-10" db="EMBL/GenBank/DDBJ databases">
        <authorList>
            <person name="de Groot N.N."/>
        </authorList>
    </citation>
    <scope>NUCLEOTIDE SEQUENCE [LARGE SCALE GENOMIC DNA]</scope>
    <source>
        <strain evidence="2 3">DSM 18346</strain>
    </source>
</reference>
<dbReference type="AlphaFoldDB" id="A0A1G8YF30"/>
<dbReference type="EMBL" id="FNFP01000001">
    <property type="protein sequence ID" value="SDK01267.1"/>
    <property type="molecule type" value="Genomic_DNA"/>
</dbReference>
<proteinExistence type="predicted"/>
<dbReference type="PANTHER" id="PTHR40078">
    <property type="entry name" value="INTEGRAL MEMBRANE PROTEIN-RELATED"/>
    <property type="match status" value="1"/>
</dbReference>
<keyword evidence="1" id="KW-1133">Transmembrane helix</keyword>
<evidence type="ECO:0000256" key="1">
    <source>
        <dbReference type="SAM" id="Phobius"/>
    </source>
</evidence>
<protein>
    <submittedName>
        <fullName evidence="2">Uncharacterized membrane protein YczE</fullName>
    </submittedName>
</protein>
<feature type="transmembrane region" description="Helical" evidence="1">
    <location>
        <begin position="81"/>
        <end position="98"/>
    </location>
</feature>
<gene>
    <name evidence="2" type="ORF">SAMN05660472_00518</name>
</gene>